<feature type="compositionally biased region" description="Low complexity" evidence="2">
    <location>
        <begin position="188"/>
        <end position="199"/>
    </location>
</feature>
<dbReference type="STRING" id="286115.A0A507DB67"/>
<dbReference type="Proteomes" id="UP000317494">
    <property type="component" value="Unassembled WGS sequence"/>
</dbReference>
<dbReference type="GO" id="GO:0005737">
    <property type="term" value="C:cytoplasm"/>
    <property type="evidence" value="ECO:0007669"/>
    <property type="project" value="TreeGrafter"/>
</dbReference>
<evidence type="ECO:0000259" key="3">
    <source>
        <dbReference type="SMART" id="SM00806"/>
    </source>
</evidence>
<dbReference type="Gene3D" id="1.20.58.1540">
    <property type="entry name" value="Actin interacting protein 3, C-terminal domain"/>
    <property type="match status" value="1"/>
</dbReference>
<dbReference type="GO" id="GO:0005519">
    <property type="term" value="F:cytoskeletal regulatory protein binding"/>
    <property type="evidence" value="ECO:0007669"/>
    <property type="project" value="InterPro"/>
</dbReference>
<dbReference type="Pfam" id="PF03915">
    <property type="entry name" value="AIP3"/>
    <property type="match status" value="1"/>
</dbReference>
<evidence type="ECO:0000313" key="6">
    <source>
        <dbReference type="Proteomes" id="UP000317494"/>
    </source>
</evidence>
<keyword evidence="6" id="KW-1185">Reference proteome</keyword>
<dbReference type="SMART" id="SM00806">
    <property type="entry name" value="AIP3"/>
    <property type="match status" value="1"/>
</dbReference>
<dbReference type="OrthoDB" id="783096at2759"/>
<sequence length="598" mass="67586">MGQYTYESLWMPVPVMVPQSHQIDAVPTENPDHVSAATLIVPTEDQLVLQNEADILQLVPQLTTICPVFLQIGTETKKTVFEGLLSMTALYELFIQAYAANYQKSPSAILEGSIYVKDDTVDVFYELEDLGYVKPHCILRLKYLNDGDTETRNIKLLVEQGFSALTKEILDLRRTVLETSVFAKSERSLSSSTQSNTPSKARRRNGSRSLLPSQSQTQFSTEIGYSPSSNSPPPYRMPQRVNSHPLVNKATIWKVPSEGRNSNIQHCKPESISMLVSSSSTTLQAPTPDTTYCPPKSPVRAPSKQNSISSIAIEIKDVKQRIESIRSSIATTLTLMESRLNSMIQEWMSPKNDAQRLRSSLSPVMSRLETTGQTLSDRMSMLSEVVDSIRMDVTSRKSRPSIAKLGVCFSEMDALKFELQQYSELLNEQARHQFKDLWEMELSNIVQEQSLIKDAQSLLDGLMEDEENIRRVAHTLRQVQELKSGNSSNRPSLVVEVVAPEDAACTMQDVLTELRLSVSDESEDAIHAKRMEALEKALRMRQWEAAHNIDQNENEFERELRNSVRDRTKMRGDGAIEELEKRRAIVEAEYLRRFYAGL</sequence>
<accession>A0A507DB67</accession>
<dbReference type="Proteomes" id="UP000320475">
    <property type="component" value="Unassembled WGS sequence"/>
</dbReference>
<evidence type="ECO:0000313" key="7">
    <source>
        <dbReference type="Proteomes" id="UP000320475"/>
    </source>
</evidence>
<dbReference type="EMBL" id="QEAM01000111">
    <property type="protein sequence ID" value="TPX46189.1"/>
    <property type="molecule type" value="Genomic_DNA"/>
</dbReference>
<evidence type="ECO:0000256" key="1">
    <source>
        <dbReference type="ARBA" id="ARBA00023054"/>
    </source>
</evidence>
<dbReference type="EMBL" id="QEAN01000097">
    <property type="protein sequence ID" value="TPX48617.1"/>
    <property type="molecule type" value="Genomic_DNA"/>
</dbReference>
<dbReference type="PANTHER" id="PTHR22741:SF10">
    <property type="entry name" value="COILED-COIL DOMAIN-CONTAINING PROTEIN CG32809"/>
    <property type="match status" value="1"/>
</dbReference>
<keyword evidence="1" id="KW-0175">Coiled coil</keyword>
<feature type="compositionally biased region" description="Polar residues" evidence="2">
    <location>
        <begin position="207"/>
        <end position="223"/>
    </location>
</feature>
<dbReference type="InterPro" id="IPR022782">
    <property type="entry name" value="AIP3-like_C"/>
</dbReference>
<dbReference type="PANTHER" id="PTHR22741">
    <property type="entry name" value="P140CAP/SNIP-RELATED"/>
    <property type="match status" value="1"/>
</dbReference>
<feature type="region of interest" description="Disordered" evidence="2">
    <location>
        <begin position="281"/>
        <end position="305"/>
    </location>
</feature>
<name>A0A507DB67_9FUNG</name>
<gene>
    <name evidence="4" type="ORF">SeLEV6574_g03363</name>
    <name evidence="5" type="ORF">SeMB42_g02925</name>
</gene>
<dbReference type="AlphaFoldDB" id="A0A507DB67"/>
<comment type="caution">
    <text evidence="5">The sequence shown here is derived from an EMBL/GenBank/DDBJ whole genome shotgun (WGS) entry which is preliminary data.</text>
</comment>
<dbReference type="InterPro" id="IPR005613">
    <property type="entry name" value="AIP3_C"/>
</dbReference>
<organism evidence="5 6">
    <name type="scientific">Synchytrium endobioticum</name>
    <dbReference type="NCBI Taxonomy" id="286115"/>
    <lineage>
        <taxon>Eukaryota</taxon>
        <taxon>Fungi</taxon>
        <taxon>Fungi incertae sedis</taxon>
        <taxon>Chytridiomycota</taxon>
        <taxon>Chytridiomycota incertae sedis</taxon>
        <taxon>Chytridiomycetes</taxon>
        <taxon>Synchytriales</taxon>
        <taxon>Synchytriaceae</taxon>
        <taxon>Synchytrium</taxon>
    </lineage>
</organism>
<feature type="compositionally biased region" description="Polar residues" evidence="2">
    <location>
        <begin position="281"/>
        <end position="290"/>
    </location>
</feature>
<feature type="domain" description="Actin interacting protein 3 C-terminal" evidence="3">
    <location>
        <begin position="69"/>
        <end position="588"/>
    </location>
</feature>
<reference evidence="6 7" key="1">
    <citation type="journal article" date="2019" name="Sci. Rep.">
        <title>Comparative genomics of chytrid fungi reveal insights into the obligate biotrophic and pathogenic lifestyle of Synchytrium endobioticum.</title>
        <authorList>
            <person name="van de Vossenberg B.T.L.H."/>
            <person name="Warris S."/>
            <person name="Nguyen H.D.T."/>
            <person name="van Gent-Pelzer M.P.E."/>
            <person name="Joly D.L."/>
            <person name="van de Geest H.C."/>
            <person name="Bonants P.J.M."/>
            <person name="Smith D.S."/>
            <person name="Levesque C.A."/>
            <person name="van der Lee T.A.J."/>
        </authorList>
    </citation>
    <scope>NUCLEOTIDE SEQUENCE [LARGE SCALE GENOMIC DNA]</scope>
    <source>
        <strain evidence="4 7">LEV6574</strain>
        <strain evidence="5 6">MB42</strain>
    </source>
</reference>
<protein>
    <recommendedName>
        <fullName evidence="3">Actin interacting protein 3 C-terminal domain-containing protein</fullName>
    </recommendedName>
</protein>
<dbReference type="InterPro" id="IPR051825">
    <property type="entry name" value="SRCIN1"/>
</dbReference>
<evidence type="ECO:0000313" key="5">
    <source>
        <dbReference type="EMBL" id="TPX48617.1"/>
    </source>
</evidence>
<evidence type="ECO:0000256" key="2">
    <source>
        <dbReference type="SAM" id="MobiDB-lite"/>
    </source>
</evidence>
<evidence type="ECO:0000313" key="4">
    <source>
        <dbReference type="EMBL" id="TPX46189.1"/>
    </source>
</evidence>
<dbReference type="VEuPathDB" id="FungiDB:SeMB42_g02925"/>
<feature type="region of interest" description="Disordered" evidence="2">
    <location>
        <begin position="187"/>
        <end position="241"/>
    </location>
</feature>
<proteinExistence type="predicted"/>